<proteinExistence type="predicted"/>
<evidence type="ECO:0000313" key="3">
    <source>
        <dbReference type="Proteomes" id="UP001058458"/>
    </source>
</evidence>
<dbReference type="CDD" id="cd07721">
    <property type="entry name" value="yflN-like_MBL-fold"/>
    <property type="match status" value="1"/>
</dbReference>
<evidence type="ECO:0000259" key="1">
    <source>
        <dbReference type="SMART" id="SM00849"/>
    </source>
</evidence>
<name>A0AB38R337_PARTM</name>
<sequence length="244" mass="26888">MRIRQHGFIYQLTFLPSLFPVNCYLVEEENELTLIDAALPYSHKKILQTANKIGKPITRIVLTHAHQDHVGALDYLKKALPKAEVMISKRDAKILRGDRTLEASEPQTPIRGSIPKSLQTRPDHLLNDGDRIGSLKAIFAPGHTPGLMAFLDMRSHALIVGDAFQTHGGIAVAGKVKPLFPFPAFGTWNKEIALESARKLRDLNPSLLASGHGPMLMNPVAAMSKAINDAEKSLERRGTNEARP</sequence>
<organism evidence="2 3">
    <name type="scientific">Parageobacillus thermoglucosidasius</name>
    <name type="common">Geobacillus thermoglucosidasius</name>
    <dbReference type="NCBI Taxonomy" id="1426"/>
    <lineage>
        <taxon>Bacteria</taxon>
        <taxon>Bacillati</taxon>
        <taxon>Bacillota</taxon>
        <taxon>Bacilli</taxon>
        <taxon>Bacillales</taxon>
        <taxon>Anoxybacillaceae</taxon>
        <taxon>Parageobacillus</taxon>
    </lineage>
</organism>
<dbReference type="PANTHER" id="PTHR42951">
    <property type="entry name" value="METALLO-BETA-LACTAMASE DOMAIN-CONTAINING"/>
    <property type="match status" value="1"/>
</dbReference>
<protein>
    <submittedName>
        <fullName evidence="2">MBL fold metallo-hydrolase</fullName>
    </submittedName>
</protein>
<accession>A0AB38R337</accession>
<dbReference type="Pfam" id="PF00753">
    <property type="entry name" value="Lactamase_B"/>
    <property type="match status" value="1"/>
</dbReference>
<dbReference type="SMART" id="SM00849">
    <property type="entry name" value="Lactamase_B"/>
    <property type="match status" value="1"/>
</dbReference>
<dbReference type="RefSeq" id="WP_256834964.1">
    <property type="nucleotide sequence ID" value="NZ_CP063414.1"/>
</dbReference>
<dbReference type="InterPro" id="IPR050855">
    <property type="entry name" value="NDM-1-like"/>
</dbReference>
<feature type="domain" description="Metallo-beta-lactamase" evidence="1">
    <location>
        <begin position="20"/>
        <end position="212"/>
    </location>
</feature>
<gene>
    <name evidence="2" type="ORF">IMI45_08200</name>
</gene>
<reference evidence="2" key="1">
    <citation type="submission" date="2020-10" db="EMBL/GenBank/DDBJ databases">
        <authorList>
            <person name="Delgado J.A."/>
            <person name="Gonzalez J.M."/>
        </authorList>
    </citation>
    <scope>NUCLEOTIDE SEQUENCE</scope>
    <source>
        <strain evidence="2">23.6</strain>
    </source>
</reference>
<dbReference type="InterPro" id="IPR036866">
    <property type="entry name" value="RibonucZ/Hydroxyglut_hydro"/>
</dbReference>
<dbReference type="EMBL" id="CP063414">
    <property type="protein sequence ID" value="UOE77745.1"/>
    <property type="molecule type" value="Genomic_DNA"/>
</dbReference>
<dbReference type="Gene3D" id="3.60.15.10">
    <property type="entry name" value="Ribonuclease Z/Hydroxyacylglutathione hydrolase-like"/>
    <property type="match status" value="1"/>
</dbReference>
<dbReference type="PANTHER" id="PTHR42951:SF9">
    <property type="entry name" value="METAL-DEPENDENT HYDROLASE"/>
    <property type="match status" value="1"/>
</dbReference>
<evidence type="ECO:0000313" key="2">
    <source>
        <dbReference type="EMBL" id="UOE77745.1"/>
    </source>
</evidence>
<dbReference type="SUPFAM" id="SSF56281">
    <property type="entry name" value="Metallo-hydrolase/oxidoreductase"/>
    <property type="match status" value="1"/>
</dbReference>
<dbReference type="Proteomes" id="UP001058458">
    <property type="component" value="Chromosome"/>
</dbReference>
<dbReference type="InterPro" id="IPR001279">
    <property type="entry name" value="Metallo-B-lactamas"/>
</dbReference>
<dbReference type="AlphaFoldDB" id="A0AB38R337"/>